<dbReference type="EMBL" id="GBXM01078523">
    <property type="protein sequence ID" value="JAH30054.1"/>
    <property type="molecule type" value="Transcribed_RNA"/>
</dbReference>
<evidence type="ECO:0000313" key="1">
    <source>
        <dbReference type="EMBL" id="JAH30054.1"/>
    </source>
</evidence>
<protein>
    <submittedName>
        <fullName evidence="1">Uncharacterized protein</fullName>
    </submittedName>
</protein>
<proteinExistence type="predicted"/>
<name>A0A0E9RLT0_ANGAN</name>
<reference evidence="1" key="1">
    <citation type="submission" date="2014-11" db="EMBL/GenBank/DDBJ databases">
        <authorList>
            <person name="Amaro Gonzalez C."/>
        </authorList>
    </citation>
    <scope>NUCLEOTIDE SEQUENCE</scope>
</reference>
<accession>A0A0E9RLT0</accession>
<organism evidence="1">
    <name type="scientific">Anguilla anguilla</name>
    <name type="common">European freshwater eel</name>
    <name type="synonym">Muraena anguilla</name>
    <dbReference type="NCBI Taxonomy" id="7936"/>
    <lineage>
        <taxon>Eukaryota</taxon>
        <taxon>Metazoa</taxon>
        <taxon>Chordata</taxon>
        <taxon>Craniata</taxon>
        <taxon>Vertebrata</taxon>
        <taxon>Euteleostomi</taxon>
        <taxon>Actinopterygii</taxon>
        <taxon>Neopterygii</taxon>
        <taxon>Teleostei</taxon>
        <taxon>Anguilliformes</taxon>
        <taxon>Anguillidae</taxon>
        <taxon>Anguilla</taxon>
    </lineage>
</organism>
<reference evidence="1" key="2">
    <citation type="journal article" date="2015" name="Fish Shellfish Immunol.">
        <title>Early steps in the European eel (Anguilla anguilla)-Vibrio vulnificus interaction in the gills: Role of the RtxA13 toxin.</title>
        <authorList>
            <person name="Callol A."/>
            <person name="Pajuelo D."/>
            <person name="Ebbesson L."/>
            <person name="Teles M."/>
            <person name="MacKenzie S."/>
            <person name="Amaro C."/>
        </authorList>
    </citation>
    <scope>NUCLEOTIDE SEQUENCE</scope>
</reference>
<dbReference type="AlphaFoldDB" id="A0A0E9RLT0"/>
<sequence length="24" mass="2942">MWRNRPCRLFDLAKLSNRLKTHAD</sequence>